<evidence type="ECO:0000256" key="4">
    <source>
        <dbReference type="ARBA" id="ARBA00022801"/>
    </source>
</evidence>
<dbReference type="InterPro" id="IPR021109">
    <property type="entry name" value="Peptidase_aspartic_dom_sf"/>
</dbReference>
<dbReference type="InterPro" id="IPR032799">
    <property type="entry name" value="TAXi_C"/>
</dbReference>
<dbReference type="InterPro" id="IPR032861">
    <property type="entry name" value="TAXi_N"/>
</dbReference>
<dbReference type="Gene3D" id="2.40.70.10">
    <property type="entry name" value="Acid Proteases"/>
    <property type="match status" value="2"/>
</dbReference>
<feature type="active site" evidence="6">
    <location>
        <position position="41"/>
    </location>
</feature>
<dbReference type="EMBL" id="DF974486">
    <property type="protein sequence ID" value="GAU48881.1"/>
    <property type="molecule type" value="Genomic_DNA"/>
</dbReference>
<evidence type="ECO:0000313" key="9">
    <source>
        <dbReference type="Proteomes" id="UP000242715"/>
    </source>
</evidence>
<dbReference type="InterPro" id="IPR033121">
    <property type="entry name" value="PEPTIDASE_A1"/>
</dbReference>
<feature type="active site" evidence="6">
    <location>
        <position position="260"/>
    </location>
</feature>
<dbReference type="AlphaFoldDB" id="A0A2Z6NXC6"/>
<dbReference type="PRINTS" id="PR00792">
    <property type="entry name" value="PEPSIN"/>
</dbReference>
<organism evidence="8 9">
    <name type="scientific">Trifolium subterraneum</name>
    <name type="common">Subterranean clover</name>
    <dbReference type="NCBI Taxonomy" id="3900"/>
    <lineage>
        <taxon>Eukaryota</taxon>
        <taxon>Viridiplantae</taxon>
        <taxon>Streptophyta</taxon>
        <taxon>Embryophyta</taxon>
        <taxon>Tracheophyta</taxon>
        <taxon>Spermatophyta</taxon>
        <taxon>Magnoliopsida</taxon>
        <taxon>eudicotyledons</taxon>
        <taxon>Gunneridae</taxon>
        <taxon>Pentapetalae</taxon>
        <taxon>rosids</taxon>
        <taxon>fabids</taxon>
        <taxon>Fabales</taxon>
        <taxon>Fabaceae</taxon>
        <taxon>Papilionoideae</taxon>
        <taxon>50 kb inversion clade</taxon>
        <taxon>NPAAA clade</taxon>
        <taxon>Hologalegina</taxon>
        <taxon>IRL clade</taxon>
        <taxon>Trifolieae</taxon>
        <taxon>Trifolium</taxon>
    </lineage>
</organism>
<dbReference type="Pfam" id="PF14541">
    <property type="entry name" value="TAXi_C"/>
    <property type="match status" value="1"/>
</dbReference>
<dbReference type="PROSITE" id="PS51767">
    <property type="entry name" value="PEPTIDASE_A1"/>
    <property type="match status" value="1"/>
</dbReference>
<proteinExistence type="inferred from homology"/>
<evidence type="ECO:0000256" key="5">
    <source>
        <dbReference type="ARBA" id="ARBA00023180"/>
    </source>
</evidence>
<dbReference type="PANTHER" id="PTHR13683:SF899">
    <property type="entry name" value="F-BOX PROTEIN INTERACTION DOMAIN PROTEIN"/>
    <property type="match status" value="1"/>
</dbReference>
<keyword evidence="2" id="KW-0645">Protease</keyword>
<keyword evidence="9" id="KW-1185">Reference proteome</keyword>
<evidence type="ECO:0000313" key="8">
    <source>
        <dbReference type="EMBL" id="GAU48881.1"/>
    </source>
</evidence>
<dbReference type="InterPro" id="IPR001461">
    <property type="entry name" value="Aspartic_peptidase_A1"/>
</dbReference>
<evidence type="ECO:0000256" key="6">
    <source>
        <dbReference type="PIRSR" id="PIRSR601461-1"/>
    </source>
</evidence>
<comment type="similarity">
    <text evidence="1">Belongs to the peptidase A1 family.</text>
</comment>
<sequence>MSSNGPVFFAVHGTFHPFQNGIYYAKLHLGTPAVEFYVEIDTGSDLFWVSCSSCNGCPRTRGPEIELNIFDPGHSSTSSLISCSDRRCKKSGIQTSNATCSSQNNKCSYSINYGDVSGTSGYLVSDTMDLYTLFQGYVASISSASIVFGCSNKRSGGLTKSDRAVDGVFGLGRQNISVISQLSSQGITRRVFSHCLRGDSAGGGILVLGEIVEPGIVYTPLVPSQPRYNLNLLSISVNGQPLQIDASVFATSNDRGTIVDSGTPLAYLPEEAYDPFVNSITAMIPQSVRTVFLRGNRCFLVTKTVTDIFPQVSLNFAGGASLDLRPLDYLIQQNSIGGAAVWCIAFQKIKGQGTTILGDLVLKDKIVVYDLAGQRIGWVNYDCSLPVNVSEATGTDSGEHKNVGTFLHDGLKLSKTGQYFNLISRIELETFIVNYFKNIFCGENTCTTNSMIADCVLNLVSLAGNESLIATPTATEIKAAISNMKGDGAPGPDGFSVHFYQCFWEIIASDVIHSVQSFFLNGKLPQHLNLNILILILKIPKADRIENFRPIALANFQFKIITKVLADRLALAINVLSKKSFAGNIALKVDIKKAFDTLDWYFLLSVLKQFGFEDVLSRSLTKALLDGDLRPMTLVETIPFTYLGCPIFVGKPKVIHFQAVTDKIKIKLASWKGALLSIMGRVQLIKAVIHGMLVYSFHIYAWPRSLIKKLDIWIRNFIWSGDVCTRKICTVTWSKICTSYDAGGLDLRSLAHINDSLMLHLCWNLFSSKDQWAELCRARFLKFCLPTHTYLRSSIWYGIKPHVHMVRDNSKWIIGTGTDISFWLDTWLDDSLAAKFEFPMAAFPHLTANVSSFIENREWKYRLVLFNMMCPSAHRFTIPPSRCNLL</sequence>
<dbReference type="SUPFAM" id="SSF50630">
    <property type="entry name" value="Acid proteases"/>
    <property type="match status" value="1"/>
</dbReference>
<gene>
    <name evidence="8" type="ORF">TSUD_406600</name>
</gene>
<dbReference type="GO" id="GO:0004190">
    <property type="term" value="F:aspartic-type endopeptidase activity"/>
    <property type="evidence" value="ECO:0007669"/>
    <property type="project" value="UniProtKB-KW"/>
</dbReference>
<dbReference type="InterPro" id="IPR034161">
    <property type="entry name" value="Pepsin-like_plant"/>
</dbReference>
<dbReference type="FunFam" id="2.40.70.10:FF:000018">
    <property type="entry name" value="Aspartic proteinase-like protein 2"/>
    <property type="match status" value="1"/>
</dbReference>
<evidence type="ECO:0000256" key="2">
    <source>
        <dbReference type="ARBA" id="ARBA00022670"/>
    </source>
</evidence>
<keyword evidence="3" id="KW-0064">Aspartyl protease</keyword>
<dbReference type="OrthoDB" id="2747330at2759"/>
<keyword evidence="5" id="KW-0325">Glycoprotein</keyword>
<accession>A0A2Z6NXC6</accession>
<dbReference type="Proteomes" id="UP000242715">
    <property type="component" value="Unassembled WGS sequence"/>
</dbReference>
<dbReference type="Pfam" id="PF14543">
    <property type="entry name" value="TAXi_N"/>
    <property type="match status" value="1"/>
</dbReference>
<protein>
    <recommendedName>
        <fullName evidence="7">Peptidase A1 domain-containing protein</fullName>
    </recommendedName>
</protein>
<keyword evidence="4" id="KW-0378">Hydrolase</keyword>
<evidence type="ECO:0000259" key="7">
    <source>
        <dbReference type="PROSITE" id="PS51767"/>
    </source>
</evidence>
<dbReference type="CDD" id="cd05476">
    <property type="entry name" value="pepsin_A_like_plant"/>
    <property type="match status" value="1"/>
</dbReference>
<evidence type="ECO:0000256" key="3">
    <source>
        <dbReference type="ARBA" id="ARBA00022750"/>
    </source>
</evidence>
<evidence type="ECO:0000256" key="1">
    <source>
        <dbReference type="ARBA" id="ARBA00007447"/>
    </source>
</evidence>
<name>A0A2Z6NXC6_TRISU</name>
<dbReference type="PANTHER" id="PTHR13683">
    <property type="entry name" value="ASPARTYL PROTEASES"/>
    <property type="match status" value="1"/>
</dbReference>
<reference evidence="9" key="1">
    <citation type="journal article" date="2017" name="Front. Plant Sci.">
        <title>Climate Clever Clovers: New Paradigm to Reduce the Environmental Footprint of Ruminants by Breeding Low Methanogenic Forages Utilizing Haplotype Variation.</title>
        <authorList>
            <person name="Kaur P."/>
            <person name="Appels R."/>
            <person name="Bayer P.E."/>
            <person name="Keeble-Gagnere G."/>
            <person name="Wang J."/>
            <person name="Hirakawa H."/>
            <person name="Shirasawa K."/>
            <person name="Vercoe P."/>
            <person name="Stefanova K."/>
            <person name="Durmic Z."/>
            <person name="Nichols P."/>
            <person name="Revell C."/>
            <person name="Isobe S.N."/>
            <person name="Edwards D."/>
            <person name="Erskine W."/>
        </authorList>
    </citation>
    <scope>NUCLEOTIDE SEQUENCE [LARGE SCALE GENOMIC DNA]</scope>
    <source>
        <strain evidence="9">cv. Daliak</strain>
    </source>
</reference>
<dbReference type="GO" id="GO:0006508">
    <property type="term" value="P:proteolysis"/>
    <property type="evidence" value="ECO:0007669"/>
    <property type="project" value="UniProtKB-KW"/>
</dbReference>
<feature type="domain" description="Peptidase A1" evidence="7">
    <location>
        <begin position="23"/>
        <end position="379"/>
    </location>
</feature>